<keyword evidence="1" id="KW-0812">Transmembrane</keyword>
<dbReference type="Proteomes" id="UP000034753">
    <property type="component" value="Unassembled WGS sequence"/>
</dbReference>
<accession>A0A0G0WHW0</accession>
<reference evidence="2 3" key="1">
    <citation type="journal article" date="2015" name="Nature">
        <title>rRNA introns, odd ribosomes, and small enigmatic genomes across a large radiation of phyla.</title>
        <authorList>
            <person name="Brown C.T."/>
            <person name="Hug L.A."/>
            <person name="Thomas B.C."/>
            <person name="Sharon I."/>
            <person name="Castelle C.J."/>
            <person name="Singh A."/>
            <person name="Wilkins M.J."/>
            <person name="Williams K.H."/>
            <person name="Banfield J.F."/>
        </authorList>
    </citation>
    <scope>NUCLEOTIDE SEQUENCE [LARGE SCALE GENOMIC DNA]</scope>
</reference>
<keyword evidence="1" id="KW-0472">Membrane</keyword>
<evidence type="ECO:0000256" key="1">
    <source>
        <dbReference type="SAM" id="Phobius"/>
    </source>
</evidence>
<comment type="caution">
    <text evidence="2">The sequence shown here is derived from an EMBL/GenBank/DDBJ whole genome shotgun (WGS) entry which is preliminary data.</text>
</comment>
<organism evidence="2 3">
    <name type="scientific">Candidatus Daviesbacteria bacterium GW2011_GWB1_41_5</name>
    <dbReference type="NCBI Taxonomy" id="1618429"/>
    <lineage>
        <taxon>Bacteria</taxon>
        <taxon>Candidatus Daviesiibacteriota</taxon>
    </lineage>
</organism>
<evidence type="ECO:0000313" key="3">
    <source>
        <dbReference type="Proteomes" id="UP000034753"/>
    </source>
</evidence>
<protein>
    <submittedName>
        <fullName evidence="2">Uncharacterized protein</fullName>
    </submittedName>
</protein>
<gene>
    <name evidence="2" type="ORF">UU67_C0051G0003</name>
</gene>
<dbReference type="EMBL" id="LCBN01000051">
    <property type="protein sequence ID" value="KKS12529.1"/>
    <property type="molecule type" value="Genomic_DNA"/>
</dbReference>
<keyword evidence="1" id="KW-1133">Transmembrane helix</keyword>
<sequence length="167" mass="18687">MTLKKVIGFIVIILVITIGVFAFNQSSKRATEESLQSETVVKQESSEVEIVVKQVISSYLKSPGSAQYPELVIKKSITEENQYVAFGDVDSQNTFGGLMRSHFFLKIIDKGGEAQNINNWTVDSLDLGDLILVSNGKPYDTPLSISDLSVEARMMQKQIEDFYRELK</sequence>
<proteinExistence type="predicted"/>
<name>A0A0G0WHW0_9BACT</name>
<feature type="transmembrane region" description="Helical" evidence="1">
    <location>
        <begin position="6"/>
        <end position="23"/>
    </location>
</feature>
<evidence type="ECO:0000313" key="2">
    <source>
        <dbReference type="EMBL" id="KKS12529.1"/>
    </source>
</evidence>
<dbReference type="AlphaFoldDB" id="A0A0G0WHW0"/>